<protein>
    <recommendedName>
        <fullName evidence="4">DUF1573 domain-containing protein</fullName>
    </recommendedName>
</protein>
<feature type="transmembrane region" description="Helical" evidence="1">
    <location>
        <begin position="7"/>
        <end position="26"/>
    </location>
</feature>
<evidence type="ECO:0000256" key="1">
    <source>
        <dbReference type="SAM" id="Phobius"/>
    </source>
</evidence>
<proteinExistence type="predicted"/>
<dbReference type="InterPro" id="IPR013783">
    <property type="entry name" value="Ig-like_fold"/>
</dbReference>
<dbReference type="EMBL" id="MGHL01000008">
    <property type="protein sequence ID" value="OGM69788.1"/>
    <property type="molecule type" value="Genomic_DNA"/>
</dbReference>
<dbReference type="PANTHER" id="PTHR37833:SF1">
    <property type="entry name" value="SIGNAL PEPTIDE PROTEIN"/>
    <property type="match status" value="1"/>
</dbReference>
<keyword evidence="1" id="KW-0472">Membrane</keyword>
<keyword evidence="1" id="KW-1133">Transmembrane helix</keyword>
<accession>A0A1F8C2J3</accession>
<comment type="caution">
    <text evidence="2">The sequence shown here is derived from an EMBL/GenBank/DDBJ whole genome shotgun (WGS) entry which is preliminary data.</text>
</comment>
<gene>
    <name evidence="2" type="ORF">A2975_00325</name>
</gene>
<evidence type="ECO:0008006" key="4">
    <source>
        <dbReference type="Google" id="ProtNLM"/>
    </source>
</evidence>
<organism evidence="2 3">
    <name type="scientific">Candidatus Woesebacteria bacterium RIFCSPLOWO2_01_FULL_44_14</name>
    <dbReference type="NCBI Taxonomy" id="1802525"/>
    <lineage>
        <taxon>Bacteria</taxon>
        <taxon>Candidatus Woeseibacteriota</taxon>
    </lineage>
</organism>
<dbReference type="Proteomes" id="UP000178429">
    <property type="component" value="Unassembled WGS sequence"/>
</dbReference>
<dbReference type="PANTHER" id="PTHR37833">
    <property type="entry name" value="LIPOPROTEIN-RELATED"/>
    <property type="match status" value="1"/>
</dbReference>
<reference evidence="2 3" key="1">
    <citation type="journal article" date="2016" name="Nat. Commun.">
        <title>Thousands of microbial genomes shed light on interconnected biogeochemical processes in an aquifer system.</title>
        <authorList>
            <person name="Anantharaman K."/>
            <person name="Brown C.T."/>
            <person name="Hug L.A."/>
            <person name="Sharon I."/>
            <person name="Castelle C.J."/>
            <person name="Probst A.J."/>
            <person name="Thomas B.C."/>
            <person name="Singh A."/>
            <person name="Wilkins M.J."/>
            <person name="Karaoz U."/>
            <person name="Brodie E.L."/>
            <person name="Williams K.H."/>
            <person name="Hubbard S.S."/>
            <person name="Banfield J.F."/>
        </authorList>
    </citation>
    <scope>NUCLEOTIDE SEQUENCE [LARGE SCALE GENOMIC DNA]</scope>
</reference>
<keyword evidence="1" id="KW-0812">Transmembrane</keyword>
<name>A0A1F8C2J3_9BACT</name>
<dbReference type="Gene3D" id="2.60.40.10">
    <property type="entry name" value="Immunoglobulins"/>
    <property type="match status" value="1"/>
</dbReference>
<dbReference type="STRING" id="1802525.A2975_00325"/>
<dbReference type="AlphaFoldDB" id="A0A1F8C2J3"/>
<evidence type="ECO:0000313" key="2">
    <source>
        <dbReference type="EMBL" id="OGM69788.1"/>
    </source>
</evidence>
<sequence>MGKDIKILIGAIVLTLVIIAGLAFLASKNSQSQTKLGLVEGVTANPGFYDLGAVPINGGVVEKEYEVVNTTGSKIVLKKIVTSCMCTQAAFKMGENQTKFFGMEGHGDANAPVNVEIPSGETGKVITRFDPAAHGPQGTGPFDRVIYLTFSDPAGIKELKFSGTVVPK</sequence>
<evidence type="ECO:0000313" key="3">
    <source>
        <dbReference type="Proteomes" id="UP000178429"/>
    </source>
</evidence>